<evidence type="ECO:0000313" key="2">
    <source>
        <dbReference type="EMBL" id="EPE09533.1"/>
    </source>
</evidence>
<feature type="region of interest" description="Disordered" evidence="1">
    <location>
        <begin position="180"/>
        <end position="208"/>
    </location>
</feature>
<evidence type="ECO:0000313" key="3">
    <source>
        <dbReference type="Proteomes" id="UP000016923"/>
    </source>
</evidence>
<dbReference type="AlphaFoldDB" id="S3CSA7"/>
<dbReference type="OrthoDB" id="5422613at2759"/>
<keyword evidence="3" id="KW-1185">Reference proteome</keyword>
<dbReference type="PANTHER" id="PTHR38167:SF1">
    <property type="entry name" value="C2H2-TYPE DOMAIN-CONTAINING PROTEIN"/>
    <property type="match status" value="1"/>
</dbReference>
<dbReference type="Proteomes" id="UP000016923">
    <property type="component" value="Unassembled WGS sequence"/>
</dbReference>
<name>S3CSA7_OPHP1</name>
<evidence type="ECO:0000256" key="1">
    <source>
        <dbReference type="SAM" id="MobiDB-lite"/>
    </source>
</evidence>
<dbReference type="VEuPathDB" id="FungiDB:F503_07309"/>
<dbReference type="eggNOG" id="ENOG502RHAU">
    <property type="taxonomic scope" value="Eukaryota"/>
</dbReference>
<dbReference type="STRING" id="1262450.S3CSA7"/>
<gene>
    <name evidence="2" type="ORF">F503_07309</name>
</gene>
<sequence>MTRTQCERTLFTDIPHFHVHTHLPHLTMTTQLDLFTVEKAPSHVALQVLKALCKDDPKICEKAAALIDLAMKVSATGADLSLTRKRLAEDKKLKFCERCETVYGPNEAMGPGVCVAHEGELTVDWDGDVWADHDENCHGPIDTEEHRIEYPEGFLWDCCEEVNGDTPGCSKLDWHEHVLSDSSSVSSVEDNSEKDESDGSEQSPVRKRVKVEAEVITIDD</sequence>
<accession>S3CSA7</accession>
<dbReference type="EMBL" id="KE148147">
    <property type="protein sequence ID" value="EPE09533.1"/>
    <property type="molecule type" value="Genomic_DNA"/>
</dbReference>
<organism evidence="2 3">
    <name type="scientific">Ophiostoma piceae (strain UAMH 11346)</name>
    <name type="common">Sap stain fungus</name>
    <dbReference type="NCBI Taxonomy" id="1262450"/>
    <lineage>
        <taxon>Eukaryota</taxon>
        <taxon>Fungi</taxon>
        <taxon>Dikarya</taxon>
        <taxon>Ascomycota</taxon>
        <taxon>Pezizomycotina</taxon>
        <taxon>Sordariomycetes</taxon>
        <taxon>Sordariomycetidae</taxon>
        <taxon>Ophiostomatales</taxon>
        <taxon>Ophiostomataceae</taxon>
        <taxon>Ophiostoma</taxon>
    </lineage>
</organism>
<proteinExistence type="predicted"/>
<reference evidence="2 3" key="1">
    <citation type="journal article" date="2013" name="BMC Genomics">
        <title>The genome and transcriptome of the pine saprophyte Ophiostoma piceae, and a comparison with the bark beetle-associated pine pathogen Grosmannia clavigera.</title>
        <authorList>
            <person name="Haridas S."/>
            <person name="Wang Y."/>
            <person name="Lim L."/>
            <person name="Massoumi Alamouti S."/>
            <person name="Jackman S."/>
            <person name="Docking R."/>
            <person name="Robertson G."/>
            <person name="Birol I."/>
            <person name="Bohlmann J."/>
            <person name="Breuil C."/>
        </authorList>
    </citation>
    <scope>NUCLEOTIDE SEQUENCE [LARGE SCALE GENOMIC DNA]</scope>
    <source>
        <strain evidence="2 3">UAMH 11346</strain>
    </source>
</reference>
<dbReference type="HOGENOM" id="CLU_093552_1_1_1"/>
<feature type="compositionally biased region" description="Low complexity" evidence="1">
    <location>
        <begin position="180"/>
        <end position="189"/>
    </location>
</feature>
<feature type="compositionally biased region" description="Acidic residues" evidence="1">
    <location>
        <begin position="190"/>
        <end position="199"/>
    </location>
</feature>
<protein>
    <submittedName>
        <fullName evidence="2">Caib baif family enzyme</fullName>
    </submittedName>
</protein>
<dbReference type="PANTHER" id="PTHR38167">
    <property type="entry name" value="C2H2-TYPE DOMAIN-CONTAINING PROTEIN"/>
    <property type="match status" value="1"/>
</dbReference>